<gene>
    <name evidence="2" type="ORF">ACFYNQ_30140</name>
</gene>
<evidence type="ECO:0000313" key="3">
    <source>
        <dbReference type="Proteomes" id="UP001601303"/>
    </source>
</evidence>
<proteinExistence type="predicted"/>
<keyword evidence="1" id="KW-1133">Transmembrane helix</keyword>
<keyword evidence="1" id="KW-0472">Membrane</keyword>
<feature type="transmembrane region" description="Helical" evidence="1">
    <location>
        <begin position="17"/>
        <end position="34"/>
    </location>
</feature>
<dbReference type="Proteomes" id="UP001601303">
    <property type="component" value="Unassembled WGS sequence"/>
</dbReference>
<keyword evidence="3" id="KW-1185">Reference proteome</keyword>
<organism evidence="2 3">
    <name type="scientific">Streptomyces hokutonensis</name>
    <dbReference type="NCBI Taxonomy" id="1306990"/>
    <lineage>
        <taxon>Bacteria</taxon>
        <taxon>Bacillati</taxon>
        <taxon>Actinomycetota</taxon>
        <taxon>Actinomycetes</taxon>
        <taxon>Kitasatosporales</taxon>
        <taxon>Streptomycetaceae</taxon>
        <taxon>Streptomyces</taxon>
    </lineage>
</organism>
<evidence type="ECO:0000313" key="2">
    <source>
        <dbReference type="EMBL" id="MFE9602809.1"/>
    </source>
</evidence>
<reference evidence="2 3" key="1">
    <citation type="submission" date="2024-10" db="EMBL/GenBank/DDBJ databases">
        <title>The Natural Products Discovery Center: Release of the First 8490 Sequenced Strains for Exploring Actinobacteria Biosynthetic Diversity.</title>
        <authorList>
            <person name="Kalkreuter E."/>
            <person name="Kautsar S.A."/>
            <person name="Yang D."/>
            <person name="Bader C.D."/>
            <person name="Teijaro C.N."/>
            <person name="Fluegel L."/>
            <person name="Davis C.M."/>
            <person name="Simpson J.R."/>
            <person name="Lauterbach L."/>
            <person name="Steele A.D."/>
            <person name="Gui C."/>
            <person name="Meng S."/>
            <person name="Li G."/>
            <person name="Viehrig K."/>
            <person name="Ye F."/>
            <person name="Su P."/>
            <person name="Kiefer A.F."/>
            <person name="Nichols A."/>
            <person name="Cepeda A.J."/>
            <person name="Yan W."/>
            <person name="Fan B."/>
            <person name="Jiang Y."/>
            <person name="Adhikari A."/>
            <person name="Zheng C.-J."/>
            <person name="Schuster L."/>
            <person name="Cowan T.M."/>
            <person name="Smanski M.J."/>
            <person name="Chevrette M.G."/>
            <person name="De Carvalho L.P.S."/>
            <person name="Shen B."/>
        </authorList>
    </citation>
    <scope>NUCLEOTIDE SEQUENCE [LARGE SCALE GENOMIC DNA]</scope>
    <source>
        <strain evidence="2 3">NPDC006488</strain>
    </source>
</reference>
<dbReference type="EMBL" id="JBIAHM010000011">
    <property type="protein sequence ID" value="MFE9602809.1"/>
    <property type="molecule type" value="Genomic_DNA"/>
</dbReference>
<protein>
    <recommendedName>
        <fullName evidence="4">Integral membrane protein</fullName>
    </recommendedName>
</protein>
<keyword evidence="1" id="KW-0812">Transmembrane</keyword>
<dbReference type="RefSeq" id="WP_388110953.1">
    <property type="nucleotide sequence ID" value="NZ_JBIAHM010000011.1"/>
</dbReference>
<evidence type="ECO:0008006" key="4">
    <source>
        <dbReference type="Google" id="ProtNLM"/>
    </source>
</evidence>
<name>A0ABW6M9J5_9ACTN</name>
<evidence type="ECO:0000256" key="1">
    <source>
        <dbReference type="SAM" id="Phobius"/>
    </source>
</evidence>
<feature type="transmembrane region" description="Helical" evidence="1">
    <location>
        <begin position="46"/>
        <end position="65"/>
    </location>
</feature>
<sequence length="215" mass="23432">MSAEEAGKRRTGVGRRALVGAASTGAALALWAIVRLIVRTAFVTHAQWIDALCALAILLGCVFLCTCWYLDLRWLLCAVCLFGVLILQNLELDQQALHQHGRTEHVRVRQIRWSAGDGMDPGVHRYTVDVLDGPPLAPFEENGLMGWKWVVGGTYTVTVDPQGSAPLSRGDKPGPPVIQQFLQIPLGLGLAFALWRPAGLLLRRQRVPSAGPTQP</sequence>
<comment type="caution">
    <text evidence="2">The sequence shown here is derived from an EMBL/GenBank/DDBJ whole genome shotgun (WGS) entry which is preliminary data.</text>
</comment>
<accession>A0ABW6M9J5</accession>